<protein>
    <submittedName>
        <fullName evidence="1">Uncharacterized protein</fullName>
    </submittedName>
</protein>
<comment type="caution">
    <text evidence="1">The sequence shown here is derived from an EMBL/GenBank/DDBJ whole genome shotgun (WGS) entry which is preliminary data.</text>
</comment>
<organism evidence="1 2">
    <name type="scientific">Panicum virgatum</name>
    <name type="common">Blackwell switchgrass</name>
    <dbReference type="NCBI Taxonomy" id="38727"/>
    <lineage>
        <taxon>Eukaryota</taxon>
        <taxon>Viridiplantae</taxon>
        <taxon>Streptophyta</taxon>
        <taxon>Embryophyta</taxon>
        <taxon>Tracheophyta</taxon>
        <taxon>Spermatophyta</taxon>
        <taxon>Magnoliopsida</taxon>
        <taxon>Liliopsida</taxon>
        <taxon>Poales</taxon>
        <taxon>Poaceae</taxon>
        <taxon>PACMAD clade</taxon>
        <taxon>Panicoideae</taxon>
        <taxon>Panicodae</taxon>
        <taxon>Paniceae</taxon>
        <taxon>Panicinae</taxon>
        <taxon>Panicum</taxon>
        <taxon>Panicum sect. Hiantes</taxon>
    </lineage>
</organism>
<dbReference type="Proteomes" id="UP000823388">
    <property type="component" value="Chromosome 3K"/>
</dbReference>
<evidence type="ECO:0000313" key="2">
    <source>
        <dbReference type="Proteomes" id="UP000823388"/>
    </source>
</evidence>
<proteinExistence type="predicted"/>
<dbReference type="AlphaFoldDB" id="A0A8T0V4M6"/>
<gene>
    <name evidence="1" type="ORF">PVAP13_3KG380135</name>
</gene>
<keyword evidence="2" id="KW-1185">Reference proteome</keyword>
<dbReference type="EMBL" id="CM029041">
    <property type="protein sequence ID" value="KAG2628354.1"/>
    <property type="molecule type" value="Genomic_DNA"/>
</dbReference>
<accession>A0A8T0V4M6</accession>
<sequence>MVPPARQLLARPCASSHSRLPRVRSGLWVVVSSISSPGWSALRSIGYLMRDGGEDAKATETCSSSASSRSPQACNFFEGFILGMHSAITSPPLDSHGFTLFPTDVWICLGSKLLVIPMTKSDIDIFLIRHRRMAHRDLARRQSIPQPPTRLLVRSSQIEDWCFKQSILLFLLPASVAAT</sequence>
<evidence type="ECO:0000313" key="1">
    <source>
        <dbReference type="EMBL" id="KAG2628354.1"/>
    </source>
</evidence>
<name>A0A8T0V4M6_PANVG</name>
<reference evidence="1" key="1">
    <citation type="submission" date="2020-05" db="EMBL/GenBank/DDBJ databases">
        <title>WGS assembly of Panicum virgatum.</title>
        <authorList>
            <person name="Lovell J.T."/>
            <person name="Jenkins J."/>
            <person name="Shu S."/>
            <person name="Juenger T.E."/>
            <person name="Schmutz J."/>
        </authorList>
    </citation>
    <scope>NUCLEOTIDE SEQUENCE</scope>
    <source>
        <strain evidence="1">AP13</strain>
    </source>
</reference>